<proteinExistence type="predicted"/>
<evidence type="ECO:0000313" key="4">
    <source>
        <dbReference type="Proteomes" id="UP000282084"/>
    </source>
</evidence>
<dbReference type="SUPFAM" id="SSF53254">
    <property type="entry name" value="Phosphoglycerate mutase-like"/>
    <property type="match status" value="1"/>
</dbReference>
<dbReference type="Pfam" id="PF00300">
    <property type="entry name" value="His_Phos_1"/>
    <property type="match status" value="1"/>
</dbReference>
<gene>
    <name evidence="3" type="ORF">C8E97_1669</name>
</gene>
<comment type="caution">
    <text evidence="3">The sequence shown here is derived from an EMBL/GenBank/DDBJ whole genome shotgun (WGS) entry which is preliminary data.</text>
</comment>
<dbReference type="OrthoDB" id="9781415at2"/>
<dbReference type="PANTHER" id="PTHR48100">
    <property type="entry name" value="BROAD-SPECIFICITY PHOSPHATASE YOR283W-RELATED"/>
    <property type="match status" value="1"/>
</dbReference>
<reference evidence="3 4" key="1">
    <citation type="submission" date="2018-10" db="EMBL/GenBank/DDBJ databases">
        <title>Sequencing the genomes of 1000 actinobacteria strains.</title>
        <authorList>
            <person name="Klenk H.-P."/>
        </authorList>
    </citation>
    <scope>NUCLEOTIDE SEQUENCE [LARGE SCALE GENOMIC DNA]</scope>
    <source>
        <strain evidence="3 4">DSM 43800</strain>
    </source>
</reference>
<dbReference type="InterPro" id="IPR001345">
    <property type="entry name" value="PG/BPGM_mutase_AS"/>
</dbReference>
<dbReference type="EMBL" id="RBXO01000001">
    <property type="protein sequence ID" value="RKT53118.1"/>
    <property type="molecule type" value="Genomic_DNA"/>
</dbReference>
<name>A0A495VZS7_9PSEU</name>
<dbReference type="AlphaFoldDB" id="A0A495VZS7"/>
<dbReference type="RefSeq" id="WP_121003155.1">
    <property type="nucleotide sequence ID" value="NZ_RBXO01000001.1"/>
</dbReference>
<sequence>MSLDRLVLWRHGETDYNATGRMQGHLDSALTETGWNQARFAVPVLAGFAPELVVASDLRRARDTATVFTSATGIGLRIDERLRETNLGKWQGLTGDEIEVEWPGLLDAWRADGTLAPPEGETRVEVAERALAVVEQVDVECSGTVLLCAHGGLISALTGRLLELPVDRWALLGGIGNCHWTVFTRRPQGDGRWRLSSYNAGTTR</sequence>
<dbReference type="InterPro" id="IPR029033">
    <property type="entry name" value="His_PPase_superfam"/>
</dbReference>
<feature type="active site" description="Tele-phosphohistidine intermediate" evidence="1">
    <location>
        <position position="11"/>
    </location>
</feature>
<dbReference type="Gene3D" id="3.40.50.1240">
    <property type="entry name" value="Phosphoglycerate mutase-like"/>
    <property type="match status" value="1"/>
</dbReference>
<dbReference type="GO" id="GO:0005737">
    <property type="term" value="C:cytoplasm"/>
    <property type="evidence" value="ECO:0007669"/>
    <property type="project" value="TreeGrafter"/>
</dbReference>
<dbReference type="GO" id="GO:0016791">
    <property type="term" value="F:phosphatase activity"/>
    <property type="evidence" value="ECO:0007669"/>
    <property type="project" value="TreeGrafter"/>
</dbReference>
<accession>A0A495VZS7</accession>
<dbReference type="PROSITE" id="PS00175">
    <property type="entry name" value="PG_MUTASE"/>
    <property type="match status" value="1"/>
</dbReference>
<evidence type="ECO:0000256" key="2">
    <source>
        <dbReference type="PIRSR" id="PIRSR613078-2"/>
    </source>
</evidence>
<dbReference type="PANTHER" id="PTHR48100:SF62">
    <property type="entry name" value="GLUCOSYL-3-PHOSPHOGLYCERATE PHOSPHATASE"/>
    <property type="match status" value="1"/>
</dbReference>
<dbReference type="InterPro" id="IPR013078">
    <property type="entry name" value="His_Pase_superF_clade-1"/>
</dbReference>
<organism evidence="3 4">
    <name type="scientific">Saccharothrix australiensis</name>
    <dbReference type="NCBI Taxonomy" id="2072"/>
    <lineage>
        <taxon>Bacteria</taxon>
        <taxon>Bacillati</taxon>
        <taxon>Actinomycetota</taxon>
        <taxon>Actinomycetes</taxon>
        <taxon>Pseudonocardiales</taxon>
        <taxon>Pseudonocardiaceae</taxon>
        <taxon>Saccharothrix</taxon>
    </lineage>
</organism>
<evidence type="ECO:0000313" key="3">
    <source>
        <dbReference type="EMBL" id="RKT53118.1"/>
    </source>
</evidence>
<dbReference type="InterPro" id="IPR050275">
    <property type="entry name" value="PGM_Phosphatase"/>
</dbReference>
<dbReference type="Proteomes" id="UP000282084">
    <property type="component" value="Unassembled WGS sequence"/>
</dbReference>
<feature type="binding site" evidence="2">
    <location>
        <position position="60"/>
    </location>
    <ligand>
        <name>substrate</name>
    </ligand>
</feature>
<feature type="binding site" evidence="2">
    <location>
        <begin position="10"/>
        <end position="17"/>
    </location>
    <ligand>
        <name>substrate</name>
    </ligand>
</feature>
<dbReference type="CDD" id="cd07067">
    <property type="entry name" value="HP_PGM_like"/>
    <property type="match status" value="1"/>
</dbReference>
<dbReference type="SMART" id="SM00855">
    <property type="entry name" value="PGAM"/>
    <property type="match status" value="1"/>
</dbReference>
<feature type="active site" description="Proton donor/acceptor" evidence="1">
    <location>
        <position position="84"/>
    </location>
</feature>
<keyword evidence="4" id="KW-1185">Reference proteome</keyword>
<evidence type="ECO:0000256" key="1">
    <source>
        <dbReference type="PIRSR" id="PIRSR613078-1"/>
    </source>
</evidence>
<protein>
    <submittedName>
        <fullName evidence="3">Glucosyl-3-phosphoglycerate phosphatase (Pgm family)</fullName>
    </submittedName>
</protein>